<dbReference type="NCBIfam" id="TIGR01509">
    <property type="entry name" value="HAD-SF-IA-v3"/>
    <property type="match status" value="1"/>
</dbReference>
<dbReference type="Gene3D" id="3.40.50.1000">
    <property type="entry name" value="HAD superfamily/HAD-like"/>
    <property type="match status" value="1"/>
</dbReference>
<dbReference type="KEGG" id="stac:ABII15_01340"/>
<dbReference type="InterPro" id="IPR023198">
    <property type="entry name" value="PGP-like_dom2"/>
</dbReference>
<dbReference type="AlphaFoldDB" id="A0AAU8IJM0"/>
<dbReference type="Pfam" id="PF00702">
    <property type="entry name" value="Hydrolase"/>
    <property type="match status" value="1"/>
</dbReference>
<dbReference type="GO" id="GO:0016787">
    <property type="term" value="F:hydrolase activity"/>
    <property type="evidence" value="ECO:0007669"/>
    <property type="project" value="UniProtKB-KW"/>
</dbReference>
<evidence type="ECO:0000313" key="1">
    <source>
        <dbReference type="EMBL" id="XCJ68678.1"/>
    </source>
</evidence>
<dbReference type="Gene3D" id="1.10.150.240">
    <property type="entry name" value="Putative phosphatase, domain 2"/>
    <property type="match status" value="1"/>
</dbReference>
<dbReference type="PANTHER" id="PTHR47829">
    <property type="entry name" value="HYDROLASE, PUTATIVE (AFU_ORTHOLOGUE AFUA_1G12880)-RELATED"/>
    <property type="match status" value="1"/>
</dbReference>
<proteinExistence type="predicted"/>
<dbReference type="InterPro" id="IPR006439">
    <property type="entry name" value="HAD-SF_hydro_IA"/>
</dbReference>
<dbReference type="PRINTS" id="PR00413">
    <property type="entry name" value="HADHALOGNASE"/>
</dbReference>
<protein>
    <submittedName>
        <fullName evidence="1">HAD-IA family hydrolase</fullName>
    </submittedName>
</protein>
<dbReference type="InterPro" id="IPR052898">
    <property type="entry name" value="ACAD10-like"/>
</dbReference>
<sequence length="228" mass="24391">MTLHRKGLVLDFGGVLTTPLLPAALAFERRAGLAEGTLLTGLYLNPEGIRRTEELERGAIGQPEWNEAAGRLLGVDPDNLMGRIFADLSPEPTVVAAAAAARRAGVKVGILSNSVGLTPWNLYDGYAIDERYDAVVLSELHGTRKPEPKMFQLVLDRLGLPAEECVFADDTAQYLPPAAELGFATVHAEDPARTVAALEDALGISLTDDIPRADDISVTGDIPRADRP</sequence>
<dbReference type="InterPro" id="IPR023214">
    <property type="entry name" value="HAD_sf"/>
</dbReference>
<accession>A0AAU8IJM0</accession>
<organism evidence="1">
    <name type="scientific">Streptomyces tabacisoli</name>
    <dbReference type="NCBI Taxonomy" id="3156398"/>
    <lineage>
        <taxon>Bacteria</taxon>
        <taxon>Bacillati</taxon>
        <taxon>Actinomycetota</taxon>
        <taxon>Actinomycetes</taxon>
        <taxon>Kitasatosporales</taxon>
        <taxon>Streptomycetaceae</taxon>
        <taxon>Streptomyces</taxon>
    </lineage>
</organism>
<dbReference type="RefSeq" id="WP_353940363.1">
    <property type="nucleotide sequence ID" value="NZ_CP159534.1"/>
</dbReference>
<reference evidence="1" key="1">
    <citation type="submission" date="2024-06" db="EMBL/GenBank/DDBJ databases">
        <title>Streptomyces sp. strain HUAS MG91 genome sequences.</title>
        <authorList>
            <person name="Mo P."/>
        </authorList>
    </citation>
    <scope>NUCLEOTIDE SEQUENCE</scope>
    <source>
        <strain evidence="1">HUAS MG91</strain>
    </source>
</reference>
<keyword evidence="1" id="KW-0378">Hydrolase</keyword>
<name>A0AAU8IJM0_9ACTN</name>
<gene>
    <name evidence="1" type="ORF">ABII15_01340</name>
</gene>
<dbReference type="SUPFAM" id="SSF56784">
    <property type="entry name" value="HAD-like"/>
    <property type="match status" value="1"/>
</dbReference>
<dbReference type="EMBL" id="CP159534">
    <property type="protein sequence ID" value="XCJ68678.1"/>
    <property type="molecule type" value="Genomic_DNA"/>
</dbReference>
<dbReference type="PANTHER" id="PTHR47829:SF1">
    <property type="entry name" value="HAD FAMILY PHOSPHATASE"/>
    <property type="match status" value="1"/>
</dbReference>
<dbReference type="InterPro" id="IPR036412">
    <property type="entry name" value="HAD-like_sf"/>
</dbReference>